<dbReference type="NCBIfam" id="NF007936">
    <property type="entry name" value="PRK10653.1"/>
    <property type="match status" value="1"/>
</dbReference>
<proteinExistence type="inferred from homology"/>
<comment type="similarity">
    <text evidence="2">Belongs to the bacterial solute-binding protein 2 family.</text>
</comment>
<comment type="caution">
    <text evidence="7">The sequence shown here is derived from an EMBL/GenBank/DDBJ whole genome shotgun (WGS) entry which is preliminary data.</text>
</comment>
<evidence type="ECO:0000256" key="3">
    <source>
        <dbReference type="ARBA" id="ARBA00022729"/>
    </source>
</evidence>
<dbReference type="AlphaFoldDB" id="A0A2R6Y0U1"/>
<dbReference type="Pfam" id="PF13407">
    <property type="entry name" value="Peripla_BP_4"/>
    <property type="match status" value="1"/>
</dbReference>
<gene>
    <name evidence="7" type="ORF">BSOLF_0473</name>
</gene>
<keyword evidence="3 5" id="KW-0732">Signal</keyword>
<feature type="chain" id="PRO_5038924615" evidence="5">
    <location>
        <begin position="22"/>
        <end position="326"/>
    </location>
</feature>
<dbReference type="PANTHER" id="PTHR46847:SF1">
    <property type="entry name" value="D-ALLOSE-BINDING PERIPLASMIC PROTEIN-RELATED"/>
    <property type="match status" value="1"/>
</dbReference>
<dbReference type="PROSITE" id="PS51257">
    <property type="entry name" value="PROKAR_LIPOPROTEIN"/>
    <property type="match status" value="1"/>
</dbReference>
<evidence type="ECO:0000313" key="7">
    <source>
        <dbReference type="EMBL" id="PTQ56293.1"/>
    </source>
</evidence>
<evidence type="ECO:0000256" key="1">
    <source>
        <dbReference type="ARBA" id="ARBA00004196"/>
    </source>
</evidence>
<dbReference type="GO" id="GO:0030246">
    <property type="term" value="F:carbohydrate binding"/>
    <property type="evidence" value="ECO:0007669"/>
    <property type="project" value="UniProtKB-ARBA"/>
</dbReference>
<dbReference type="CDD" id="cd06323">
    <property type="entry name" value="PBP1_ribose_binding"/>
    <property type="match status" value="1"/>
</dbReference>
<dbReference type="SUPFAM" id="SSF53822">
    <property type="entry name" value="Periplasmic binding protein-like I"/>
    <property type="match status" value="1"/>
</dbReference>
<reference evidence="8" key="1">
    <citation type="journal article" date="2018" name="Sci. Rep.">
        <title>Lignite coal burning seam in the remote Altai Mountains harbors a hydrogen-driven thermophilic microbial community.</title>
        <authorList>
            <person name="Kadnikov V.V."/>
            <person name="Mardanov A.V."/>
            <person name="Ivasenko D.A."/>
            <person name="Antsiferov D.V."/>
            <person name="Beletsky A.V."/>
            <person name="Karnachuk O.V."/>
            <person name="Ravin N.V."/>
        </authorList>
    </citation>
    <scope>NUCLEOTIDE SEQUENCE [LARGE SCALE GENOMIC DNA]</scope>
</reference>
<comment type="subcellular location">
    <subcellularLocation>
        <location evidence="1">Cell envelope</location>
    </subcellularLocation>
</comment>
<sequence>MKRWVVAVLAVVLVLGLAACGGNQSQGRNNANDHTGASNSPASSEDNQSTVGQNEEKVLGFSISTLNNPFFVDLRDGAQKAADKLEYKLVVLDAQDDSAKQVGDVEDLIQQKVDLLIINPTDSAAIVTAIEAANQANIPVITVDRGADGGEVITHIASDNVAGGKMAAEYIKEKLNGKGKLVELEGIPGTSAARDRGAGFNEVIKADPELTVVAKQPADFDRAKGMSVMENILQAQSEIDAVFAHNDEMALGALEAIEAAGRKGIIVVGFDATPDAVQAVEEGRLAATVAQQPVLMGEMAVEYAATILKGEKVESYIPVELKLVTQ</sequence>
<dbReference type="GO" id="GO:0030313">
    <property type="term" value="C:cell envelope"/>
    <property type="evidence" value="ECO:0007669"/>
    <property type="project" value="UniProtKB-SubCell"/>
</dbReference>
<name>A0A2R6Y0U1_9BACL</name>
<evidence type="ECO:0000256" key="4">
    <source>
        <dbReference type="SAM" id="MobiDB-lite"/>
    </source>
</evidence>
<feature type="domain" description="Periplasmic binding protein" evidence="6">
    <location>
        <begin position="60"/>
        <end position="312"/>
    </location>
</feature>
<evidence type="ECO:0000256" key="2">
    <source>
        <dbReference type="ARBA" id="ARBA00007639"/>
    </source>
</evidence>
<dbReference type="InterPro" id="IPR025997">
    <property type="entry name" value="SBP_2_dom"/>
</dbReference>
<organism evidence="7 8">
    <name type="scientific">Candidatus Carbonibacillus altaicus</name>
    <dbReference type="NCBI Taxonomy" id="2163959"/>
    <lineage>
        <taxon>Bacteria</taxon>
        <taxon>Bacillati</taxon>
        <taxon>Bacillota</taxon>
        <taxon>Bacilli</taxon>
        <taxon>Bacillales</taxon>
        <taxon>Candidatus Carbonibacillus</taxon>
    </lineage>
</organism>
<feature type="region of interest" description="Disordered" evidence="4">
    <location>
        <begin position="24"/>
        <end position="51"/>
    </location>
</feature>
<dbReference type="Gene3D" id="3.40.50.2300">
    <property type="match status" value="2"/>
</dbReference>
<feature type="signal peptide" evidence="5">
    <location>
        <begin position="1"/>
        <end position="21"/>
    </location>
</feature>
<evidence type="ECO:0000313" key="8">
    <source>
        <dbReference type="Proteomes" id="UP000244338"/>
    </source>
</evidence>
<dbReference type="Proteomes" id="UP000244338">
    <property type="component" value="Unassembled WGS sequence"/>
</dbReference>
<dbReference type="EMBL" id="PEBX01000034">
    <property type="protein sequence ID" value="PTQ56293.1"/>
    <property type="molecule type" value="Genomic_DNA"/>
</dbReference>
<evidence type="ECO:0000256" key="5">
    <source>
        <dbReference type="SAM" id="SignalP"/>
    </source>
</evidence>
<dbReference type="PANTHER" id="PTHR46847">
    <property type="entry name" value="D-ALLOSE-BINDING PERIPLASMIC PROTEIN-RELATED"/>
    <property type="match status" value="1"/>
</dbReference>
<dbReference type="InterPro" id="IPR028082">
    <property type="entry name" value="Peripla_BP_I"/>
</dbReference>
<accession>A0A2R6Y0U1</accession>
<evidence type="ECO:0000259" key="6">
    <source>
        <dbReference type="Pfam" id="PF13407"/>
    </source>
</evidence>
<protein>
    <submittedName>
        <fullName evidence="7">Ribose ABC transport system, periplasmic ribose-binding protein RbsB</fullName>
    </submittedName>
</protein>